<dbReference type="EMBL" id="KC977571">
    <property type="protein sequence ID" value="AGO84604.1"/>
    <property type="molecule type" value="Genomic_DNA"/>
</dbReference>
<evidence type="ECO:0000313" key="1">
    <source>
        <dbReference type="EMBL" id="AGO84604.1"/>
    </source>
</evidence>
<accession>S4VVF6</accession>
<dbReference type="GeneID" id="16606391"/>
<dbReference type="KEGG" id="vg:16606391"/>
<dbReference type="RefSeq" id="YP_008437676.1">
    <property type="nucleotide sequence ID" value="NC_022098.1"/>
</dbReference>
<protein>
    <recommendedName>
        <fullName evidence="3">DUF429 domain-containing protein</fullName>
    </recommendedName>
</protein>
<dbReference type="Proteomes" id="UP000204584">
    <property type="component" value="Segment"/>
</dbReference>
<gene>
    <name evidence="1" type="ORF">psal_cds_674</name>
</gene>
<reference evidence="1 2" key="1">
    <citation type="journal article" date="2013" name="Science">
        <title>Pandoraviruses: amoeba viruses with genomes up to 2.5 Mb reaching that of parasitic eukaryotes.</title>
        <authorList>
            <person name="Philippe N."/>
            <person name="Legendre M."/>
            <person name="Doutre G."/>
            <person name="Coute Y."/>
            <person name="Poirot O."/>
            <person name="Lescot M."/>
            <person name="Arslan D."/>
            <person name="Seltzer V."/>
            <person name="Bertaux L."/>
            <person name="Bruley C."/>
            <person name="Garin J."/>
            <person name="Claverie J.M."/>
            <person name="Abergel C."/>
        </authorList>
    </citation>
    <scope>NUCLEOTIDE SEQUENCE [LARGE SCALE GENOMIC DNA]</scope>
</reference>
<sequence length="168" mass="18566">MVLVGVDTSAPKAKGADAVLVVAPLVVDAKARSEAARFDWLVGDYKRATPTPVVADDDAATTREASDDDIEAELEALHQARGTLAIVARRARERLCVPGFAPDRGLQKRTLDQLDRWAAALQRREAHLGAEWCRRHPLPHRVGPWRRLCAYFSGMRRRRPTPSVNALA</sequence>
<name>S4VVF6_9VIRU</name>
<evidence type="ECO:0008006" key="3">
    <source>
        <dbReference type="Google" id="ProtNLM"/>
    </source>
</evidence>
<evidence type="ECO:0000313" key="2">
    <source>
        <dbReference type="Proteomes" id="UP000204584"/>
    </source>
</evidence>
<keyword evidence="2" id="KW-1185">Reference proteome</keyword>
<organism evidence="1 2">
    <name type="scientific">Pandoravirus salinus</name>
    <dbReference type="NCBI Taxonomy" id="1349410"/>
    <lineage>
        <taxon>Viruses</taxon>
        <taxon>Pandoravirus</taxon>
    </lineage>
</organism>
<proteinExistence type="predicted"/>